<name>A0ABP8C9N9_9ACTN</name>
<keyword evidence="3" id="KW-1185">Reference proteome</keyword>
<evidence type="ECO:0000313" key="2">
    <source>
        <dbReference type="EMBL" id="GAA4236085.1"/>
    </source>
</evidence>
<evidence type="ECO:0000313" key="3">
    <source>
        <dbReference type="Proteomes" id="UP001501710"/>
    </source>
</evidence>
<dbReference type="Proteomes" id="UP001501710">
    <property type="component" value="Unassembled WGS sequence"/>
</dbReference>
<evidence type="ECO:0000259" key="1">
    <source>
        <dbReference type="Pfam" id="PF08378"/>
    </source>
</evidence>
<proteinExistence type="predicted"/>
<dbReference type="EMBL" id="BAABAS010000015">
    <property type="protein sequence ID" value="GAA4236085.1"/>
    <property type="molecule type" value="Genomic_DNA"/>
</dbReference>
<protein>
    <recommendedName>
        <fullName evidence="1">NERD domain-containing protein</fullName>
    </recommendedName>
</protein>
<dbReference type="InterPro" id="IPR011528">
    <property type="entry name" value="NERD"/>
</dbReference>
<comment type="caution">
    <text evidence="2">The sequence shown here is derived from an EMBL/GenBank/DDBJ whole genome shotgun (WGS) entry which is preliminary data.</text>
</comment>
<dbReference type="Pfam" id="PF08378">
    <property type="entry name" value="NERD"/>
    <property type="match status" value="1"/>
</dbReference>
<organism evidence="2 3">
    <name type="scientific">Actinomadura meridiana</name>
    <dbReference type="NCBI Taxonomy" id="559626"/>
    <lineage>
        <taxon>Bacteria</taxon>
        <taxon>Bacillati</taxon>
        <taxon>Actinomycetota</taxon>
        <taxon>Actinomycetes</taxon>
        <taxon>Streptosporangiales</taxon>
        <taxon>Thermomonosporaceae</taxon>
        <taxon>Actinomadura</taxon>
    </lineage>
</organism>
<feature type="domain" description="NERD" evidence="1">
    <location>
        <begin position="85"/>
        <end position="201"/>
    </location>
</feature>
<gene>
    <name evidence="2" type="ORF">GCM10022254_44850</name>
</gene>
<accession>A0ABP8C9N9</accession>
<reference evidence="3" key="1">
    <citation type="journal article" date="2019" name="Int. J. Syst. Evol. Microbiol.">
        <title>The Global Catalogue of Microorganisms (GCM) 10K type strain sequencing project: providing services to taxonomists for standard genome sequencing and annotation.</title>
        <authorList>
            <consortium name="The Broad Institute Genomics Platform"/>
            <consortium name="The Broad Institute Genome Sequencing Center for Infectious Disease"/>
            <person name="Wu L."/>
            <person name="Ma J."/>
        </authorList>
    </citation>
    <scope>NUCLEOTIDE SEQUENCE [LARGE SCALE GENOMIC DNA]</scope>
    <source>
        <strain evidence="3">JCM 17440</strain>
    </source>
</reference>
<dbReference type="RefSeq" id="WP_344899686.1">
    <property type="nucleotide sequence ID" value="NZ_BAABAS010000015.1"/>
</dbReference>
<sequence length="265" mass="30485">MRIEVLSDHPATQLRGTDAAIARTQNRIAEHARAVDSLRRRQRASRRWWQLGRLLRHSRELQALRQNAPTVDPTAFHKRAQQQAGVNAEESVTHDLRCFLIGDWTLFRGYANRRGEVDHLLVGQFGIWAVEVKGRGVQVHVTGDDWRFEKFDRYGNLVDSGVLADRRGRSWGRQVSEIAADLEKFLRSRGTPVPVRTAVVVMHDRAELGTCHRPGVDIVSIGTQYLLEQIYQTAENLDQAAQEKIVKLVRRDHEFHAHKRSRRRT</sequence>